<name>E4XJ42_OIKDI</name>
<protein>
    <recommendedName>
        <fullName evidence="3">Poly(A)-specific ribonuclease RNA-binding domain-containing protein</fullName>
    </recommendedName>
</protein>
<dbReference type="GO" id="GO:0004535">
    <property type="term" value="F:poly(A)-specific ribonuclease activity"/>
    <property type="evidence" value="ECO:0007669"/>
    <property type="project" value="InterPro"/>
</dbReference>
<keyword evidence="5" id="KW-1185">Reference proteome</keyword>
<dbReference type="InterPro" id="IPR012677">
    <property type="entry name" value="Nucleotide-bd_a/b_plait_sf"/>
</dbReference>
<dbReference type="InterPro" id="IPR035979">
    <property type="entry name" value="RBD_domain_sf"/>
</dbReference>
<dbReference type="InterPro" id="IPR036867">
    <property type="entry name" value="R3H_dom_sf"/>
</dbReference>
<dbReference type="Pfam" id="PF08675">
    <property type="entry name" value="RNA_bind"/>
    <property type="match status" value="1"/>
</dbReference>
<dbReference type="InParanoid" id="E4XJ42"/>
<dbReference type="GO" id="GO:0046872">
    <property type="term" value="F:metal ion binding"/>
    <property type="evidence" value="ECO:0007669"/>
    <property type="project" value="InterPro"/>
</dbReference>
<dbReference type="Gene3D" id="3.30.70.330">
    <property type="match status" value="1"/>
</dbReference>
<dbReference type="EMBL" id="FN653057">
    <property type="protein sequence ID" value="CBY10485.1"/>
    <property type="molecule type" value="Genomic_DNA"/>
</dbReference>
<dbReference type="SUPFAM" id="SSF54928">
    <property type="entry name" value="RNA-binding domain, RBD"/>
    <property type="match status" value="1"/>
</dbReference>
<evidence type="ECO:0000313" key="5">
    <source>
        <dbReference type="Proteomes" id="UP000001307"/>
    </source>
</evidence>
<dbReference type="GO" id="GO:0000289">
    <property type="term" value="P:nuclear-transcribed mRNA poly(A) tail shortening"/>
    <property type="evidence" value="ECO:0007669"/>
    <property type="project" value="TreeGrafter"/>
</dbReference>
<dbReference type="CDD" id="cd12428">
    <property type="entry name" value="RRM_PARN"/>
    <property type="match status" value="1"/>
</dbReference>
<dbReference type="InterPro" id="IPR012337">
    <property type="entry name" value="RNaseH-like_sf"/>
</dbReference>
<organism evidence="4">
    <name type="scientific">Oikopleura dioica</name>
    <name type="common">Tunicate</name>
    <dbReference type="NCBI Taxonomy" id="34765"/>
    <lineage>
        <taxon>Eukaryota</taxon>
        <taxon>Metazoa</taxon>
        <taxon>Chordata</taxon>
        <taxon>Tunicata</taxon>
        <taxon>Appendicularia</taxon>
        <taxon>Copelata</taxon>
        <taxon>Oikopleuridae</taxon>
        <taxon>Oikopleura</taxon>
    </lineage>
</organism>
<dbReference type="GO" id="GO:0005737">
    <property type="term" value="C:cytoplasm"/>
    <property type="evidence" value="ECO:0007669"/>
    <property type="project" value="InterPro"/>
</dbReference>
<dbReference type="GO" id="GO:0005634">
    <property type="term" value="C:nucleus"/>
    <property type="evidence" value="ECO:0007669"/>
    <property type="project" value="InterPro"/>
</dbReference>
<evidence type="ECO:0000313" key="4">
    <source>
        <dbReference type="EMBL" id="CBY10485.1"/>
    </source>
</evidence>
<dbReference type="SUPFAM" id="SSF53098">
    <property type="entry name" value="Ribonuclease H-like"/>
    <property type="match status" value="1"/>
</dbReference>
<dbReference type="Pfam" id="PF04857">
    <property type="entry name" value="CAF1"/>
    <property type="match status" value="1"/>
</dbReference>
<dbReference type="Proteomes" id="UP000001307">
    <property type="component" value="Unassembled WGS sequence"/>
</dbReference>
<dbReference type="SUPFAM" id="SSF82708">
    <property type="entry name" value="R3H domain"/>
    <property type="match status" value="1"/>
</dbReference>
<comment type="similarity">
    <text evidence="1">Belongs to the CAF1 family.</text>
</comment>
<dbReference type="InterPro" id="IPR006941">
    <property type="entry name" value="RNase_CAF1"/>
</dbReference>
<evidence type="ECO:0000256" key="1">
    <source>
        <dbReference type="ARBA" id="ARBA00008372"/>
    </source>
</evidence>
<accession>E4XJ42</accession>
<dbReference type="OrthoDB" id="1432093at2759"/>
<dbReference type="AlphaFoldDB" id="E4XJ42"/>
<dbReference type="GO" id="GO:0003723">
    <property type="term" value="F:RNA binding"/>
    <property type="evidence" value="ECO:0007669"/>
    <property type="project" value="InterPro"/>
</dbReference>
<dbReference type="Gene3D" id="3.30.420.10">
    <property type="entry name" value="Ribonuclease H-like superfamily/Ribonuclease H"/>
    <property type="match status" value="1"/>
</dbReference>
<dbReference type="PANTHER" id="PTHR15092:SF44">
    <property type="entry name" value="POLY(A)-SPECIFIC RIBONUCLEASE PARN"/>
    <property type="match status" value="1"/>
</dbReference>
<dbReference type="InterPro" id="IPR014789">
    <property type="entry name" value="PolyA-riboNase_RNA-binding"/>
</dbReference>
<evidence type="ECO:0000256" key="2">
    <source>
        <dbReference type="SAM" id="MobiDB-lite"/>
    </source>
</evidence>
<feature type="domain" description="Poly(A)-specific ribonuclease RNA-binding" evidence="3">
    <location>
        <begin position="314"/>
        <end position="388"/>
    </location>
</feature>
<dbReference type="InterPro" id="IPR051181">
    <property type="entry name" value="CAF1_poly(A)_ribonucleases"/>
</dbReference>
<feature type="region of interest" description="Disordered" evidence="2">
    <location>
        <begin position="420"/>
        <end position="442"/>
    </location>
</feature>
<dbReference type="InterPro" id="IPR036397">
    <property type="entry name" value="RNaseH_sf"/>
</dbReference>
<dbReference type="GO" id="GO:1990432">
    <property type="term" value="P:siRNA 3'-end processing"/>
    <property type="evidence" value="ECO:0007669"/>
    <property type="project" value="TreeGrafter"/>
</dbReference>
<dbReference type="GO" id="GO:1990431">
    <property type="term" value="P:priRNA 3'-end processing"/>
    <property type="evidence" value="ECO:0007669"/>
    <property type="project" value="TreeGrafter"/>
</dbReference>
<dbReference type="PANTHER" id="PTHR15092">
    <property type="entry name" value="POLY A -SPECIFIC RIBONUCLEASE/TARGET OF EGR1, MEMBER 1"/>
    <property type="match status" value="1"/>
</dbReference>
<reference evidence="4" key="1">
    <citation type="journal article" date="2010" name="Science">
        <title>Plasticity of animal genome architecture unmasked by rapid evolution of a pelagic tunicate.</title>
        <authorList>
            <person name="Denoeud F."/>
            <person name="Henriet S."/>
            <person name="Mungpakdee S."/>
            <person name="Aury J.M."/>
            <person name="Da Silva C."/>
            <person name="Brinkmann H."/>
            <person name="Mikhaleva J."/>
            <person name="Olsen L.C."/>
            <person name="Jubin C."/>
            <person name="Canestro C."/>
            <person name="Bouquet J.M."/>
            <person name="Danks G."/>
            <person name="Poulain J."/>
            <person name="Campsteijn C."/>
            <person name="Adamski M."/>
            <person name="Cross I."/>
            <person name="Yadetie F."/>
            <person name="Muffato M."/>
            <person name="Louis A."/>
            <person name="Butcher S."/>
            <person name="Tsagkogeorga G."/>
            <person name="Konrad A."/>
            <person name="Singh S."/>
            <person name="Jensen M.F."/>
            <person name="Cong E.H."/>
            <person name="Eikeseth-Otteraa H."/>
            <person name="Noel B."/>
            <person name="Anthouard V."/>
            <person name="Porcel B.M."/>
            <person name="Kachouri-Lafond R."/>
            <person name="Nishino A."/>
            <person name="Ugolini M."/>
            <person name="Chourrout P."/>
            <person name="Nishida H."/>
            <person name="Aasland R."/>
            <person name="Huzurbazar S."/>
            <person name="Westhof E."/>
            <person name="Delsuc F."/>
            <person name="Lehrach H."/>
            <person name="Reinhardt R."/>
            <person name="Weissenbach J."/>
            <person name="Roy S.W."/>
            <person name="Artiguenave F."/>
            <person name="Postlethwait J.H."/>
            <person name="Manak J.R."/>
            <person name="Thompson E.M."/>
            <person name="Jaillon O."/>
            <person name="Du Pasquier L."/>
            <person name="Boudinot P."/>
            <person name="Liberles D.A."/>
            <person name="Volff J.N."/>
            <person name="Philippe H."/>
            <person name="Lenhard B."/>
            <person name="Roest Crollius H."/>
            <person name="Wincker P."/>
            <person name="Chourrout D."/>
        </authorList>
    </citation>
    <scope>NUCLEOTIDE SEQUENCE [LARGE SCALE GENOMIC DNA]</scope>
</reference>
<sequence length="442" mass="50723">MSVPEEAKFKKRLDEKRERIRAQCARKQNNDDSAKLDRERLVAEYPAETIALLDEYKKRIEEFLMQEDKNSLNLPPCNSYIRRLIYMTLKPEFAGKTQFISGRNENNEPVVTILKTIKTEEEVKLAEVDAEEEAMKEKLGFLHILRVISVSKTPLVFHAGELDLYLTMKHFFCDELPETLEEFKSITTATFPQIFDTLLMSRNEPLKSNFPEGNSLGEIFKKVQDQPFALNAANIHIADGYRDYKAFGGQVHEAGYDAWMTGVAFIHMMGYLNLVSKTKTEAKLTQSAVSKIFKNRYSISGMYDIHHISLDRSDNVPKRNHCFHLSFPATWRQHDIYELFRVCGRIRVMWIDDGSAFVAIEDHSAVNLVNSIKKDPEYCISTYQEWKATQESGAPPTPKKRKISEPEVVSACPKTTAMKDLTLQSTPTARKDGVFTNDPVWE</sequence>
<gene>
    <name evidence="4" type="ORF">GSOID_T00012623001</name>
</gene>
<dbReference type="FunCoup" id="E4XJ42">
    <property type="interactions" value="4"/>
</dbReference>
<proteinExistence type="inferred from homology"/>
<evidence type="ECO:0000259" key="3">
    <source>
        <dbReference type="Pfam" id="PF08675"/>
    </source>
</evidence>